<evidence type="ECO:0008006" key="7">
    <source>
        <dbReference type="Google" id="ProtNLM"/>
    </source>
</evidence>
<evidence type="ECO:0000256" key="2">
    <source>
        <dbReference type="ARBA" id="ARBA00007646"/>
    </source>
</evidence>
<name>A0A6B2LQ22_9EUKA</name>
<dbReference type="CDD" id="cd07979">
    <property type="entry name" value="HFD_TAF9"/>
    <property type="match status" value="1"/>
</dbReference>
<dbReference type="GO" id="GO:0046982">
    <property type="term" value="F:protein heterodimerization activity"/>
    <property type="evidence" value="ECO:0007669"/>
    <property type="project" value="InterPro"/>
</dbReference>
<organism evidence="6">
    <name type="scientific">Arcella intermedia</name>
    <dbReference type="NCBI Taxonomy" id="1963864"/>
    <lineage>
        <taxon>Eukaryota</taxon>
        <taxon>Amoebozoa</taxon>
        <taxon>Tubulinea</taxon>
        <taxon>Elardia</taxon>
        <taxon>Arcellinida</taxon>
        <taxon>Sphaerothecina</taxon>
        <taxon>Arcellidae</taxon>
        <taxon>Arcella</taxon>
    </lineage>
</organism>
<dbReference type="EMBL" id="GIBP01009988">
    <property type="protein sequence ID" value="NDV38957.1"/>
    <property type="molecule type" value="Transcribed_RNA"/>
</dbReference>
<comment type="subcellular location">
    <subcellularLocation>
        <location evidence="1">Nucleus</location>
    </subcellularLocation>
</comment>
<dbReference type="GO" id="GO:0000124">
    <property type="term" value="C:SAGA complex"/>
    <property type="evidence" value="ECO:0007669"/>
    <property type="project" value="TreeGrafter"/>
</dbReference>
<keyword evidence="3" id="KW-0805">Transcription regulation</keyword>
<dbReference type="SUPFAM" id="SSF47113">
    <property type="entry name" value="Histone-fold"/>
    <property type="match status" value="1"/>
</dbReference>
<dbReference type="GO" id="GO:0016251">
    <property type="term" value="F:RNA polymerase II general transcription initiation factor activity"/>
    <property type="evidence" value="ECO:0007669"/>
    <property type="project" value="TreeGrafter"/>
</dbReference>
<dbReference type="AlphaFoldDB" id="A0A6B2LQ22"/>
<proteinExistence type="inferred from homology"/>
<keyword evidence="5" id="KW-0539">Nucleus</keyword>
<dbReference type="Gene3D" id="1.10.20.10">
    <property type="entry name" value="Histone, subunit A"/>
    <property type="match status" value="1"/>
</dbReference>
<evidence type="ECO:0000256" key="3">
    <source>
        <dbReference type="ARBA" id="ARBA00023015"/>
    </source>
</evidence>
<dbReference type="Pfam" id="PF02291">
    <property type="entry name" value="TFIID-31kDa"/>
    <property type="match status" value="1"/>
</dbReference>
<dbReference type="InterPro" id="IPR003162">
    <property type="entry name" value="TFIID-31"/>
</dbReference>
<dbReference type="GO" id="GO:0003713">
    <property type="term" value="F:transcription coactivator activity"/>
    <property type="evidence" value="ECO:0007669"/>
    <property type="project" value="TreeGrafter"/>
</dbReference>
<dbReference type="InterPro" id="IPR051431">
    <property type="entry name" value="TFIID_subunit_9"/>
</dbReference>
<keyword evidence="4" id="KW-0804">Transcription</keyword>
<reference evidence="6" key="1">
    <citation type="journal article" date="2020" name="J. Eukaryot. Microbiol.">
        <title>De novo Sequencing, Assembly and Annotation of the Transcriptome for the Free-Living Testate Amoeba Arcella intermedia.</title>
        <authorList>
            <person name="Ribeiro G.M."/>
            <person name="Porfirio-Sousa A.L."/>
            <person name="Maurer-Alcala X.X."/>
            <person name="Katz L.A."/>
            <person name="Lahr D.J.G."/>
        </authorList>
    </citation>
    <scope>NUCLEOTIDE SEQUENCE</scope>
</reference>
<dbReference type="InterPro" id="IPR009072">
    <property type="entry name" value="Histone-fold"/>
</dbReference>
<sequence length="130" mass="14704">MNAQIMGLLLNSMGVKCWEPRVVPQLLEFLHCYVSEVLLDGQDYAFHAGRSNIELADVRLAIESKLDKGTRPPGRQELIRIARRKNQSAIPPLPFKVAGVLLPPDEYCLTKDNYQVVSEMDNPPPRSLYQ</sequence>
<evidence type="ECO:0000256" key="4">
    <source>
        <dbReference type="ARBA" id="ARBA00023163"/>
    </source>
</evidence>
<evidence type="ECO:0000313" key="6">
    <source>
        <dbReference type="EMBL" id="NDV38957.1"/>
    </source>
</evidence>
<evidence type="ECO:0000256" key="5">
    <source>
        <dbReference type="ARBA" id="ARBA00023242"/>
    </source>
</evidence>
<dbReference type="GO" id="GO:0005669">
    <property type="term" value="C:transcription factor TFIID complex"/>
    <property type="evidence" value="ECO:0007669"/>
    <property type="project" value="TreeGrafter"/>
</dbReference>
<evidence type="ECO:0000256" key="1">
    <source>
        <dbReference type="ARBA" id="ARBA00004123"/>
    </source>
</evidence>
<dbReference type="PANTHER" id="PTHR48068:SF4">
    <property type="entry name" value="TATA-BOX BINDING PROTEIN ASSOCIATED FACTOR 9"/>
    <property type="match status" value="1"/>
</dbReference>
<dbReference type="PANTHER" id="PTHR48068">
    <property type="entry name" value="TAF9 RNA POLYMERASE II, TATA BOX-BINDING PROTEIN (TBP)-ASSOCIATED FACTOR"/>
    <property type="match status" value="1"/>
</dbReference>
<comment type="similarity">
    <text evidence="2">Belongs to the TAF9 family.</text>
</comment>
<dbReference type="GO" id="GO:0051123">
    <property type="term" value="P:RNA polymerase II preinitiation complex assembly"/>
    <property type="evidence" value="ECO:0007669"/>
    <property type="project" value="TreeGrafter"/>
</dbReference>
<accession>A0A6B2LQ22</accession>
<protein>
    <recommendedName>
        <fullName evidence="7">Bromodomain associated domain-containing protein</fullName>
    </recommendedName>
</protein>